<evidence type="ECO:0000313" key="12">
    <source>
        <dbReference type="Ensembl" id="ENSANIP00000014224.1"/>
    </source>
</evidence>
<organism evidence="12 13">
    <name type="scientific">Accipiter nisus</name>
    <name type="common">Eurasian sparrowhawk</name>
    <dbReference type="NCBI Taxonomy" id="211598"/>
    <lineage>
        <taxon>Eukaryota</taxon>
        <taxon>Metazoa</taxon>
        <taxon>Chordata</taxon>
        <taxon>Craniata</taxon>
        <taxon>Vertebrata</taxon>
        <taxon>Euteleostomi</taxon>
        <taxon>Archelosauria</taxon>
        <taxon>Archosauria</taxon>
        <taxon>Dinosauria</taxon>
        <taxon>Saurischia</taxon>
        <taxon>Theropoda</taxon>
        <taxon>Coelurosauria</taxon>
        <taxon>Aves</taxon>
        <taxon>Neognathae</taxon>
        <taxon>Neoaves</taxon>
        <taxon>Telluraves</taxon>
        <taxon>Accipitrimorphae</taxon>
        <taxon>Accipitriformes</taxon>
        <taxon>Accipitridae</taxon>
        <taxon>Accipitrinae</taxon>
        <taxon>Accipiter</taxon>
    </lineage>
</organism>
<dbReference type="AlphaFoldDB" id="A0A8B9MY20"/>
<proteinExistence type="inferred from homology"/>
<evidence type="ECO:0008006" key="14">
    <source>
        <dbReference type="Google" id="ProtNLM"/>
    </source>
</evidence>
<keyword evidence="13" id="KW-1185">Reference proteome</keyword>
<keyword evidence="5" id="KW-0812">Transmembrane</keyword>
<accession>A0A8B9MY20</accession>
<keyword evidence="8" id="KW-1133">Transmembrane helix</keyword>
<name>A0A8B9MY20_9AVES</name>
<keyword evidence="10" id="KW-0472">Membrane</keyword>
<comment type="similarity">
    <text evidence="2">Belongs to the complex I NDUFC2 subunit family.</text>
</comment>
<evidence type="ECO:0000256" key="2">
    <source>
        <dbReference type="ARBA" id="ARBA00008674"/>
    </source>
</evidence>
<evidence type="ECO:0000256" key="5">
    <source>
        <dbReference type="ARBA" id="ARBA00022692"/>
    </source>
</evidence>
<dbReference type="GO" id="GO:0006120">
    <property type="term" value="P:mitochondrial electron transport, NADH to ubiquinone"/>
    <property type="evidence" value="ECO:0007669"/>
    <property type="project" value="InterPro"/>
</dbReference>
<evidence type="ECO:0000256" key="3">
    <source>
        <dbReference type="ARBA" id="ARBA00022448"/>
    </source>
</evidence>
<reference evidence="12" key="2">
    <citation type="submission" date="2025-09" db="UniProtKB">
        <authorList>
            <consortium name="Ensembl"/>
        </authorList>
    </citation>
    <scope>IDENTIFICATION</scope>
</reference>
<keyword evidence="9" id="KW-0496">Mitochondrion</keyword>
<keyword evidence="6" id="KW-0999">Mitochondrion inner membrane</keyword>
<dbReference type="PANTHER" id="PTHR13099">
    <property type="entry name" value="NADH-UBIQUINONE OXIDOREDUCTASE SUBUNIT B14.5B"/>
    <property type="match status" value="1"/>
</dbReference>
<dbReference type="PANTHER" id="PTHR13099:SF0">
    <property type="entry name" value="NADH DEHYDROGENASE [UBIQUINONE] 1 SUBUNIT C2-RELATED"/>
    <property type="match status" value="1"/>
</dbReference>
<evidence type="ECO:0000256" key="6">
    <source>
        <dbReference type="ARBA" id="ARBA00022792"/>
    </source>
</evidence>
<comment type="subcellular location">
    <subcellularLocation>
        <location evidence="1">Mitochondrion inner membrane</location>
        <topology evidence="1">Single-pass membrane protein</topology>
        <orientation evidence="1">Matrix side</orientation>
    </subcellularLocation>
</comment>
<dbReference type="GO" id="GO:0005743">
    <property type="term" value="C:mitochondrial inner membrane"/>
    <property type="evidence" value="ECO:0007669"/>
    <property type="project" value="UniProtKB-SubCell"/>
</dbReference>
<reference evidence="12" key="1">
    <citation type="submission" date="2025-08" db="UniProtKB">
        <authorList>
            <consortium name="Ensembl"/>
        </authorList>
    </citation>
    <scope>IDENTIFICATION</scope>
</reference>
<evidence type="ECO:0000256" key="8">
    <source>
        <dbReference type="ARBA" id="ARBA00022989"/>
    </source>
</evidence>
<evidence type="ECO:0000256" key="10">
    <source>
        <dbReference type="ARBA" id="ARBA00023136"/>
    </source>
</evidence>
<feature type="region of interest" description="Disordered" evidence="11">
    <location>
        <begin position="1"/>
        <end position="37"/>
    </location>
</feature>
<sequence length="127" mass="14175">IWGGRKGREPRGKGGSLWGPAGEARRKEPGCGGPKCRGGWGKRGARLGLGDGLRQGNVPPPAAGVHRQILFATVGWFVGYYLVKRTEYIHAKQDRELFEYVRQHPEDFKGAEKKRIGELLEDFHPVR</sequence>
<evidence type="ECO:0000256" key="9">
    <source>
        <dbReference type="ARBA" id="ARBA00023128"/>
    </source>
</evidence>
<evidence type="ECO:0000256" key="1">
    <source>
        <dbReference type="ARBA" id="ARBA00004298"/>
    </source>
</evidence>
<evidence type="ECO:0000256" key="11">
    <source>
        <dbReference type="SAM" id="MobiDB-lite"/>
    </source>
</evidence>
<keyword evidence="7" id="KW-0249">Electron transport</keyword>
<keyword evidence="3" id="KW-0813">Transport</keyword>
<evidence type="ECO:0000313" key="13">
    <source>
        <dbReference type="Proteomes" id="UP000694541"/>
    </source>
</evidence>
<dbReference type="Pfam" id="PF06374">
    <property type="entry name" value="NDUF_C2"/>
    <property type="match status" value="1"/>
</dbReference>
<protein>
    <recommendedName>
        <fullName evidence="14">NADH dehydrogenase [ubiquinone] 1 subunit C2</fullName>
    </recommendedName>
</protein>
<evidence type="ECO:0000256" key="4">
    <source>
        <dbReference type="ARBA" id="ARBA00022660"/>
    </source>
</evidence>
<dbReference type="Ensembl" id="ENSANIT00000014714.1">
    <property type="protein sequence ID" value="ENSANIP00000014224.1"/>
    <property type="gene ID" value="ENSANIG00000009647.1"/>
</dbReference>
<dbReference type="InterPro" id="IPR009423">
    <property type="entry name" value="NDUC2"/>
</dbReference>
<dbReference type="Proteomes" id="UP000694541">
    <property type="component" value="Unplaced"/>
</dbReference>
<evidence type="ECO:0000256" key="7">
    <source>
        <dbReference type="ARBA" id="ARBA00022982"/>
    </source>
</evidence>
<keyword evidence="4" id="KW-0679">Respiratory chain</keyword>
<feature type="compositionally biased region" description="Basic and acidic residues" evidence="11">
    <location>
        <begin position="1"/>
        <end position="12"/>
    </location>
</feature>